<proteinExistence type="predicted"/>
<evidence type="ECO:0000256" key="1">
    <source>
        <dbReference type="SAM" id="MobiDB-lite"/>
    </source>
</evidence>
<sequence length="525" mass="57830">MPPQKPWRVTLVLGQDLTYTHRDRGEEETALWAQGSGDSAGQTNPETPTRTERALEALAVSAMGRPRKDKAEREAKWELGRTLPRPIKPMPPPPPRTGTARNWRDDHWETANVLIYRHIFKDSQNKLGVSENYARALGCRIQRLQKKKKKQVELELEHNGLKSTLTCVGTIRLKTERVDQAPAAERNAYVWKGENIAFDMIVDPGVAGQYVTEEASSTTNAPLNPTSSVVPGPIPGNVTPSILSPEQDTVSRDYSLPSHEASPRTTTPMPHRRTQPDSSLSQVSNSDFTYDPALTFDSEFTHEQPMNPTAQDERNARNGQSSDYHMPNPTHYGFNFGYDQPSTSTVNHGQSLMPNGYCGGNSQTFTSTFAPGTMPVEDMNVDHSQMANPPMFYQPELAVSFNYPNAFQSTIFGNLQDLNRVASANADVYLQAAPFEEGLSPTGAAGNVPGNDGSGSGAQILRSLDRLDSEAWASAELRPALAGETFFTETGSFMEETGLVEDGSQFIESFSDLLNREYDTPEPDV</sequence>
<dbReference type="EMBL" id="LKCW01000073">
    <property type="protein sequence ID" value="KPM40951.1"/>
    <property type="molecule type" value="Genomic_DNA"/>
</dbReference>
<feature type="compositionally biased region" description="Polar residues" evidence="1">
    <location>
        <begin position="238"/>
        <end position="248"/>
    </location>
</feature>
<feature type="region of interest" description="Disordered" evidence="1">
    <location>
        <begin position="83"/>
        <end position="102"/>
    </location>
</feature>
<feature type="region of interest" description="Disordered" evidence="1">
    <location>
        <begin position="21"/>
        <end position="50"/>
    </location>
</feature>
<name>A0A0P7ASY1_9HYPO</name>
<dbReference type="Proteomes" id="UP000050424">
    <property type="component" value="Unassembled WGS sequence"/>
</dbReference>
<accession>A0A0P7ASY1</accession>
<reference evidence="2 3" key="1">
    <citation type="submission" date="2015-09" db="EMBL/GenBank/DDBJ databases">
        <title>Draft genome of a European isolate of the apple canker pathogen Neonectria ditissima.</title>
        <authorList>
            <person name="Gomez-Cortecero A."/>
            <person name="Harrison R.J."/>
            <person name="Armitage A.D."/>
        </authorList>
    </citation>
    <scope>NUCLEOTIDE SEQUENCE [LARGE SCALE GENOMIC DNA]</scope>
    <source>
        <strain evidence="2 3">R09/05</strain>
    </source>
</reference>
<evidence type="ECO:0000313" key="2">
    <source>
        <dbReference type="EMBL" id="KPM40951.1"/>
    </source>
</evidence>
<comment type="caution">
    <text evidence="2">The sequence shown here is derived from an EMBL/GenBank/DDBJ whole genome shotgun (WGS) entry which is preliminary data.</text>
</comment>
<organism evidence="2 3">
    <name type="scientific">Neonectria ditissima</name>
    <dbReference type="NCBI Taxonomy" id="78410"/>
    <lineage>
        <taxon>Eukaryota</taxon>
        <taxon>Fungi</taxon>
        <taxon>Dikarya</taxon>
        <taxon>Ascomycota</taxon>
        <taxon>Pezizomycotina</taxon>
        <taxon>Sordariomycetes</taxon>
        <taxon>Hypocreomycetidae</taxon>
        <taxon>Hypocreales</taxon>
        <taxon>Nectriaceae</taxon>
        <taxon>Neonectria</taxon>
    </lineage>
</organism>
<feature type="compositionally biased region" description="Polar residues" evidence="1">
    <location>
        <begin position="36"/>
        <end position="48"/>
    </location>
</feature>
<protein>
    <submittedName>
        <fullName evidence="2">Uncharacterized protein</fullName>
    </submittedName>
</protein>
<feature type="region of interest" description="Disordered" evidence="1">
    <location>
        <begin position="216"/>
        <end position="338"/>
    </location>
</feature>
<dbReference type="AlphaFoldDB" id="A0A0P7ASY1"/>
<evidence type="ECO:0000313" key="3">
    <source>
        <dbReference type="Proteomes" id="UP000050424"/>
    </source>
</evidence>
<feature type="compositionally biased region" description="Pro residues" evidence="1">
    <location>
        <begin position="86"/>
        <end position="96"/>
    </location>
</feature>
<gene>
    <name evidence="2" type="ORF">AK830_g5624</name>
</gene>
<feature type="compositionally biased region" description="Polar residues" evidence="1">
    <location>
        <begin position="277"/>
        <end position="288"/>
    </location>
</feature>
<keyword evidence="3" id="KW-1185">Reference proteome</keyword>
<feature type="compositionally biased region" description="Polar residues" evidence="1">
    <location>
        <begin position="216"/>
        <end position="229"/>
    </location>
</feature>